<evidence type="ECO:0000313" key="1">
    <source>
        <dbReference type="EMBL" id="UWX56558.1"/>
    </source>
</evidence>
<dbReference type="EMBL" id="CP104205">
    <property type="protein sequence ID" value="UWX56558.1"/>
    <property type="molecule type" value="Genomic_DNA"/>
</dbReference>
<keyword evidence="2" id="KW-1185">Reference proteome</keyword>
<organism evidence="1 2">
    <name type="scientific">Maribacter litopenaei</name>
    <dbReference type="NCBI Taxonomy" id="2976127"/>
    <lineage>
        <taxon>Bacteria</taxon>
        <taxon>Pseudomonadati</taxon>
        <taxon>Bacteroidota</taxon>
        <taxon>Flavobacteriia</taxon>
        <taxon>Flavobacteriales</taxon>
        <taxon>Flavobacteriaceae</taxon>
        <taxon>Maribacter</taxon>
    </lineage>
</organism>
<gene>
    <name evidence="1" type="ORF">NYZ99_04945</name>
</gene>
<protein>
    <submittedName>
        <fullName evidence="1">Uncharacterized protein</fullName>
    </submittedName>
</protein>
<dbReference type="Proteomes" id="UP001059209">
    <property type="component" value="Chromosome"/>
</dbReference>
<reference evidence="1" key="1">
    <citation type="submission" date="2022-09" db="EMBL/GenBank/DDBJ databases">
        <title>Maribacter litopenaei sp. nov., isolated from the intestinal tract of the Pacific White Shrimp, Litopenaeus vannamei.</title>
        <authorList>
            <person name="Kim S.Y."/>
            <person name="Hwang C.Y."/>
        </authorList>
    </citation>
    <scope>NUCLEOTIDE SEQUENCE</scope>
    <source>
        <strain evidence="1">HL-LV01</strain>
    </source>
</reference>
<dbReference type="Gene3D" id="3.20.20.140">
    <property type="entry name" value="Metal-dependent hydrolases"/>
    <property type="match status" value="1"/>
</dbReference>
<proteinExistence type="predicted"/>
<name>A0ABY5YBY8_9FLAO</name>
<evidence type="ECO:0000313" key="2">
    <source>
        <dbReference type="Proteomes" id="UP001059209"/>
    </source>
</evidence>
<sequence>MLNTLEENLRRNPRFDHRTVIVHFAVSQKDQVDRLAKLGCIVSGNPYYTAALADNYSQFGLGPREQTIWYAWAMWKKQVFPFHITAICLWHQLIHYT</sequence>
<accession>A0ABY5YBY8</accession>